<dbReference type="InterPro" id="IPR018316">
    <property type="entry name" value="Tubulin/FtsZ_2-layer-sand-dom"/>
</dbReference>
<evidence type="ECO:0000256" key="5">
    <source>
        <dbReference type="ARBA" id="ARBA00023134"/>
    </source>
</evidence>
<dbReference type="CDD" id="cd02187">
    <property type="entry name" value="beta_tubulin"/>
    <property type="match status" value="1"/>
</dbReference>
<proteinExistence type="inferred from homology"/>
<evidence type="ECO:0000256" key="1">
    <source>
        <dbReference type="ARBA" id="ARBA00001946"/>
    </source>
</evidence>
<dbReference type="GO" id="GO:0003924">
    <property type="term" value="F:GTPase activity"/>
    <property type="evidence" value="ECO:0007669"/>
    <property type="project" value="InterPro"/>
</dbReference>
<gene>
    <name evidence="7" type="ORF">XAT740_LOCUS46618</name>
</gene>
<reference evidence="7" key="1">
    <citation type="submission" date="2021-02" db="EMBL/GenBank/DDBJ databases">
        <authorList>
            <person name="Nowell W R."/>
        </authorList>
    </citation>
    <scope>NUCLEOTIDE SEQUENCE</scope>
</reference>
<evidence type="ECO:0000313" key="8">
    <source>
        <dbReference type="Proteomes" id="UP000663828"/>
    </source>
</evidence>
<protein>
    <recommendedName>
        <fullName evidence="6">Tubulin/FtsZ GTPase domain-containing protein</fullName>
    </recommendedName>
</protein>
<comment type="cofactor">
    <cofactor evidence="1">
        <name>Mg(2+)</name>
        <dbReference type="ChEBI" id="CHEBI:18420"/>
    </cofactor>
</comment>
<dbReference type="PANTHER" id="PTHR11588">
    <property type="entry name" value="TUBULIN"/>
    <property type="match status" value="1"/>
</dbReference>
<dbReference type="GO" id="GO:0005525">
    <property type="term" value="F:GTP binding"/>
    <property type="evidence" value="ECO:0007669"/>
    <property type="project" value="UniProtKB-KW"/>
</dbReference>
<keyword evidence="5" id="KW-0342">GTP-binding</keyword>
<comment type="similarity">
    <text evidence="2">Belongs to the tubulin family.</text>
</comment>
<dbReference type="InterPro" id="IPR023123">
    <property type="entry name" value="Tubulin_C"/>
</dbReference>
<dbReference type="GO" id="GO:0005200">
    <property type="term" value="F:structural constituent of cytoskeleton"/>
    <property type="evidence" value="ECO:0007669"/>
    <property type="project" value="InterPro"/>
</dbReference>
<keyword evidence="4" id="KW-0547">Nucleotide-binding</keyword>
<comment type="caution">
    <text evidence="7">The sequence shown here is derived from an EMBL/GenBank/DDBJ whole genome shotgun (WGS) entry which is preliminary data.</text>
</comment>
<dbReference type="EMBL" id="CAJNOR010006299">
    <property type="protein sequence ID" value="CAF1591446.1"/>
    <property type="molecule type" value="Genomic_DNA"/>
</dbReference>
<sequence>MREIIHIQLGECGNRIGSKFWNCISDEHCIDSTGIYFDQSDLCLDRIHTYFDQTSDGKYRPRAILADFDPDMINSIRNSSFGKQFPSDQMIIAGEYSCASNWGVGYCLQNFELADLVSNKIRQQVELCDNLQGFQMTHSLIGGTGSGFGSFILDQLRDEYPDRLTMTFSCLSSSEIPERVIEPYNIVLGLHHLIENCDSSCLFDNETLFKRRFSSTFEDLNQIIANVISGITTCFRFPDQINGDMRKFTTYSSPYIRLHFLASSLTPMSCLSLSELRKQMFDNTNLMMPCNFQQGQCHAMTSIFRGQISLQKIDEYFPDSKTTFCRVPLKEFERSLTMIGNHMGMKEIFQIFLKKFTTMFRRKLYIFGLCRSGLDEMEFIEAENNLNDLIDEYQSIE</sequence>
<keyword evidence="3" id="KW-0493">Microtubule</keyword>
<dbReference type="Gene3D" id="1.10.287.600">
    <property type="entry name" value="Helix hairpin bin"/>
    <property type="match status" value="1"/>
</dbReference>
<dbReference type="PRINTS" id="PR01163">
    <property type="entry name" value="BETATUBULIN"/>
</dbReference>
<organism evidence="7 8">
    <name type="scientific">Adineta ricciae</name>
    <name type="common">Rotifer</name>
    <dbReference type="NCBI Taxonomy" id="249248"/>
    <lineage>
        <taxon>Eukaryota</taxon>
        <taxon>Metazoa</taxon>
        <taxon>Spiralia</taxon>
        <taxon>Gnathifera</taxon>
        <taxon>Rotifera</taxon>
        <taxon>Eurotatoria</taxon>
        <taxon>Bdelloidea</taxon>
        <taxon>Adinetida</taxon>
        <taxon>Adinetidae</taxon>
        <taxon>Adineta</taxon>
    </lineage>
</organism>
<keyword evidence="8" id="KW-1185">Reference proteome</keyword>
<dbReference type="SUPFAM" id="SSF52490">
    <property type="entry name" value="Tubulin nucleotide-binding domain-like"/>
    <property type="match status" value="1"/>
</dbReference>
<dbReference type="InterPro" id="IPR003008">
    <property type="entry name" value="Tubulin_FtsZ_GTPase"/>
</dbReference>
<dbReference type="SMART" id="SM00864">
    <property type="entry name" value="Tubulin"/>
    <property type="match status" value="1"/>
</dbReference>
<dbReference type="InterPro" id="IPR013838">
    <property type="entry name" value="Beta-tubulin_BS"/>
</dbReference>
<dbReference type="AlphaFoldDB" id="A0A816A5V6"/>
<accession>A0A816A5V6</accession>
<evidence type="ECO:0000256" key="2">
    <source>
        <dbReference type="ARBA" id="ARBA00009636"/>
    </source>
</evidence>
<evidence type="ECO:0000259" key="6">
    <source>
        <dbReference type="SMART" id="SM00864"/>
    </source>
</evidence>
<evidence type="ECO:0000256" key="4">
    <source>
        <dbReference type="ARBA" id="ARBA00022741"/>
    </source>
</evidence>
<dbReference type="Gene3D" id="3.40.50.1440">
    <property type="entry name" value="Tubulin/FtsZ, GTPase domain"/>
    <property type="match status" value="1"/>
</dbReference>
<feature type="domain" description="Tubulin/FtsZ GTPase" evidence="6">
    <location>
        <begin position="47"/>
        <end position="239"/>
    </location>
</feature>
<dbReference type="PRINTS" id="PR01161">
    <property type="entry name" value="TUBULIN"/>
</dbReference>
<dbReference type="Pfam" id="PF03953">
    <property type="entry name" value="Tubulin_C"/>
    <property type="match status" value="1"/>
</dbReference>
<dbReference type="Proteomes" id="UP000663828">
    <property type="component" value="Unassembled WGS sequence"/>
</dbReference>
<dbReference type="InterPro" id="IPR008280">
    <property type="entry name" value="Tub_FtsZ_C"/>
</dbReference>
<dbReference type="GO" id="GO:0005874">
    <property type="term" value="C:microtubule"/>
    <property type="evidence" value="ECO:0007669"/>
    <property type="project" value="UniProtKB-KW"/>
</dbReference>
<evidence type="ECO:0000313" key="7">
    <source>
        <dbReference type="EMBL" id="CAF1591446.1"/>
    </source>
</evidence>
<dbReference type="InterPro" id="IPR000217">
    <property type="entry name" value="Tubulin"/>
</dbReference>
<evidence type="ECO:0000256" key="3">
    <source>
        <dbReference type="ARBA" id="ARBA00022701"/>
    </source>
</evidence>
<dbReference type="Pfam" id="PF00091">
    <property type="entry name" value="Tubulin"/>
    <property type="match status" value="1"/>
</dbReference>
<dbReference type="InterPro" id="IPR036525">
    <property type="entry name" value="Tubulin/FtsZ_GTPase_sf"/>
</dbReference>
<dbReference type="PROSITE" id="PS00228">
    <property type="entry name" value="TUBULIN_B_AUTOREG"/>
    <property type="match status" value="1"/>
</dbReference>
<dbReference type="GO" id="GO:0007017">
    <property type="term" value="P:microtubule-based process"/>
    <property type="evidence" value="ECO:0007669"/>
    <property type="project" value="InterPro"/>
</dbReference>
<name>A0A816A5V6_ADIRI</name>
<dbReference type="InterPro" id="IPR002453">
    <property type="entry name" value="Beta_tubulin"/>
</dbReference>
<dbReference type="SUPFAM" id="SSF55307">
    <property type="entry name" value="Tubulin C-terminal domain-like"/>
    <property type="match status" value="1"/>
</dbReference>